<evidence type="ECO:0000256" key="1">
    <source>
        <dbReference type="ARBA" id="ARBA00004167"/>
    </source>
</evidence>
<reference evidence="6" key="1">
    <citation type="submission" date="2019-03" db="EMBL/GenBank/DDBJ databases">
        <title>Single cell metagenomics reveals metabolic interactions within the superorganism composed of flagellate Streblomastix strix and complex community of Bacteroidetes bacteria on its surface.</title>
        <authorList>
            <person name="Treitli S.C."/>
            <person name="Kolisko M."/>
            <person name="Husnik F."/>
            <person name="Keeling P."/>
            <person name="Hampl V."/>
        </authorList>
    </citation>
    <scope>NUCLEOTIDE SEQUENCE</scope>
    <source>
        <strain evidence="6">STM</strain>
    </source>
</reference>
<comment type="subcellular location">
    <subcellularLocation>
        <location evidence="1">Membrane</location>
        <topology evidence="1">Single-pass membrane protein</topology>
    </subcellularLocation>
</comment>
<comment type="caution">
    <text evidence="6">The sequence shown here is derived from an EMBL/GenBank/DDBJ whole genome shotgun (WGS) entry which is preliminary data.</text>
</comment>
<organism evidence="6">
    <name type="scientific">termite gut metagenome</name>
    <dbReference type="NCBI Taxonomy" id="433724"/>
    <lineage>
        <taxon>unclassified sequences</taxon>
        <taxon>metagenomes</taxon>
        <taxon>organismal metagenomes</taxon>
    </lineage>
</organism>
<dbReference type="GO" id="GO:0005886">
    <property type="term" value="C:plasma membrane"/>
    <property type="evidence" value="ECO:0007669"/>
    <property type="project" value="InterPro"/>
</dbReference>
<evidence type="ECO:0000259" key="5">
    <source>
        <dbReference type="Pfam" id="PF04357"/>
    </source>
</evidence>
<gene>
    <name evidence="6" type="ORF">EZS27_013669</name>
</gene>
<keyword evidence="4" id="KW-0472">Membrane</keyword>
<protein>
    <recommendedName>
        <fullName evidence="5">Translocation and assembly module TamB C-terminal domain-containing protein</fullName>
    </recommendedName>
</protein>
<dbReference type="EMBL" id="SNRY01000627">
    <property type="protein sequence ID" value="KAA6338320.1"/>
    <property type="molecule type" value="Genomic_DNA"/>
</dbReference>
<accession>A0A5J4RZ00</accession>
<proteinExistence type="predicted"/>
<name>A0A5J4RZ00_9ZZZZ</name>
<dbReference type="GO" id="GO:0009306">
    <property type="term" value="P:protein secretion"/>
    <property type="evidence" value="ECO:0007669"/>
    <property type="project" value="InterPro"/>
</dbReference>
<sequence>MAIVILLNSPYVQQKIAATITERFTELTDAELNVGEISVGFLFNRLTIDDVLLKDKGGKEMLKVSRLSIKYSIWVALRGRISLNNVQLFGFDINVNRENPESEPNFMFLVDAFVPKDKLGKSKTDWRINSLLVRRGRISYDVLSEEKTQGKFDPNHIKARNIIGNISLKALKNDSLNASIKRLSFDEQSGFELKKLSLRILGNEHDAHIENLMVNLPNTSLQTDSIHFRYDSVASFERFADEVHFTFKMLPSSYFTLQDISPFISVLANFKEKINIGINADGTLNRLNGSGLQIDVDDFLKVKGTVFFEGLSSPANAFIDGKLSEFIVRDKGIDFLYRNLNTGETPASLRRLQDISFRGEILGNFTDFVTHGDFNTTLGPIKTNLRLRSDKEKNRLLYSGSVQTDGLDIGKFLDNKLFGETAFNLDINGYHNGSQYPSIILRGSINNIEYSGYNYEDIILAGEYKNGGFNGKIELDDKNGKVLMTGKFNPAGKTPEFNFHADIKDVHPDALMLTSRHKNADFSLKIDANFTGASIDEMEGKIDIDSLSFTSSEDMLFIEKFNLSASTMGEMKRLVINSDFLRGKIEGSYSYQALPNAFMDLLQGYIPALVPVTKKGISTKNDFIFDLHIFNTKLLPTFFNIPLDIRSHSTIKGYFNTDTKRIQVEGHSPFFLYDNKEFESGMIFFGNPGDRLRGEVRFSNNRKSNKAINVSLVAQAKNDTIDTTINWGNSSEVTYSGNFSASTGFSRLGETKSSLKTVIDIKETNIILNDTLWKVHPSQIIVADSGKVHINNFYFSHEDQYARVNGYASNNVNDTIKLDLKDLNIDYIFDVVNLKNLNFKGVATGQAYLNRTSEKLTMKSKLFVKDFRFNEALLGDMNIAGKWDEKEKGIYLDADIEDPDISKAKVTGYIYPLKPKSGVDLHIQGDNLDIYFLQYYLKSIVSNLAGRTTGKMRLFGPFNALDLEGDAKVNASMKVDVLNTGFAFDDSVRVRPSEFQFNNITLYDAEGHSGIANGYVHHQNLKDISYQLNVNPVNMLVMDLKEDADLPFYGTVYGTGNVLLSGNSQALNAEVALASTRNTNFTYITKVASSAASNRFIKFIDRTPQRDTLTSDYGYEKKAEIEEIKPNTDIRLNIMAEATPDATIRLIMDPVSGDYISGKGTGNLRVEYDSKGDVKIFGNYNINQGIYKFSLQEVIRKDFIINDGSSINFSGNLLNTTMNVQALYTVNSASLNDLIPENTELSKQPNVKVNCKMNLTGSLFTPDIKMDIELPNERDEIQTLVRNYLSTEEEMNMQILYLLGIGKFYMSDNTNRTQNSNLMSSVLSSTLSGQLNNMLSQIIDDNNWNIGTNLSTGDKGWTDVEVEGILSGQLLNNRLLINGNFGYRDSPLATTNFVGDFETELLLTRTGDIRLKAYNRTNDRYYIRNNNFTKQGLGIMYKKDFDLWNELILWKRKKRKSQQ</sequence>
<dbReference type="InterPro" id="IPR007452">
    <property type="entry name" value="TamB_C"/>
</dbReference>
<dbReference type="Pfam" id="PF04357">
    <property type="entry name" value="TamB"/>
    <property type="match status" value="1"/>
</dbReference>
<evidence type="ECO:0000256" key="3">
    <source>
        <dbReference type="ARBA" id="ARBA00022989"/>
    </source>
</evidence>
<evidence type="ECO:0000256" key="2">
    <source>
        <dbReference type="ARBA" id="ARBA00022692"/>
    </source>
</evidence>
<evidence type="ECO:0000313" key="6">
    <source>
        <dbReference type="EMBL" id="KAA6338320.1"/>
    </source>
</evidence>
<feature type="domain" description="Translocation and assembly module TamB C-terminal" evidence="5">
    <location>
        <begin position="1004"/>
        <end position="1441"/>
    </location>
</feature>
<keyword evidence="2" id="KW-0812">Transmembrane</keyword>
<evidence type="ECO:0000256" key="4">
    <source>
        <dbReference type="ARBA" id="ARBA00023136"/>
    </source>
</evidence>
<keyword evidence="3" id="KW-1133">Transmembrane helix</keyword>